<dbReference type="Proteomes" id="UP001327219">
    <property type="component" value="Chromosome"/>
</dbReference>
<evidence type="ECO:0000313" key="1">
    <source>
        <dbReference type="EMBL" id="WPX97082.1"/>
    </source>
</evidence>
<name>A0ABZ0UNI1_9RICK</name>
<proteinExistence type="predicted"/>
<gene>
    <name evidence="1" type="ORF">Bandiella_01226</name>
</gene>
<organism evidence="1 2">
    <name type="scientific">Candidatus Bandiella euplotis</name>
    <dbReference type="NCBI Taxonomy" id="1664265"/>
    <lineage>
        <taxon>Bacteria</taxon>
        <taxon>Pseudomonadati</taxon>
        <taxon>Pseudomonadota</taxon>
        <taxon>Alphaproteobacteria</taxon>
        <taxon>Rickettsiales</taxon>
        <taxon>Candidatus Midichloriaceae</taxon>
        <taxon>Candidatus Bandiella</taxon>
    </lineage>
</organism>
<dbReference type="EMBL" id="CP110820">
    <property type="protein sequence ID" value="WPX97082.1"/>
    <property type="molecule type" value="Genomic_DNA"/>
</dbReference>
<evidence type="ECO:0000313" key="2">
    <source>
        <dbReference type="Proteomes" id="UP001327219"/>
    </source>
</evidence>
<reference evidence="1 2" key="1">
    <citation type="submission" date="2022-11" db="EMBL/GenBank/DDBJ databases">
        <title>Host association and intracellularity evolved multiple times independently in the Rickettsiales.</title>
        <authorList>
            <person name="Castelli M."/>
            <person name="Nardi T."/>
            <person name="Gammuto L."/>
            <person name="Bellinzona G."/>
            <person name="Sabaneyeva E."/>
            <person name="Potekhin A."/>
            <person name="Serra V."/>
            <person name="Petroni G."/>
            <person name="Sassera D."/>
        </authorList>
    </citation>
    <scope>NUCLEOTIDE SEQUENCE [LARGE SCALE GENOMIC DNA]</scope>
    <source>
        <strain evidence="1 2">NDG2</strain>
    </source>
</reference>
<keyword evidence="2" id="KW-1185">Reference proteome</keyword>
<sequence length="309" mass="35845">MLSCVDYLLCSFSDECGGFLHQFCEDTHVIKNLVQIAEIEFPVSYLYEECRSQEMLEEANAYFNSVLQEKFRARGVKNERHEAQPPAWISEEIALSIIDKFSTTNFTAERLPLLQEYECAAILGSTAPNMEERMKYLVYLLDDMDVKISHLFLLTGTREVDPSKYYDGSFEYIESVKEKYGVRVVSEKELMQDVHDRICKQNAICGEIDFNLIFALKDSGRATTIDTLMEFTKYHQKYHCVNTLYISVAPFIVYQNEIIAEFSNNYYKHNYETVGGKIDLNVIFSKQKIAHYLVMTFAEAFYAAQQRIT</sequence>
<accession>A0ABZ0UNI1</accession>
<protein>
    <submittedName>
        <fullName evidence="1">Uncharacterized protein</fullName>
    </submittedName>
</protein>